<dbReference type="AlphaFoldDB" id="A0A367GTP1"/>
<dbReference type="OrthoDB" id="799527at2"/>
<accession>A0A367GTP1</accession>
<dbReference type="RefSeq" id="WP_114004233.1">
    <property type="nucleotide sequence ID" value="NZ_QGDC01000002.1"/>
</dbReference>
<name>A0A367GTP1_9SPHI</name>
<evidence type="ECO:0000313" key="2">
    <source>
        <dbReference type="Proteomes" id="UP000253209"/>
    </source>
</evidence>
<gene>
    <name evidence="1" type="ORF">DJ568_05505</name>
</gene>
<comment type="caution">
    <text evidence="1">The sequence shown here is derived from an EMBL/GenBank/DDBJ whole genome shotgun (WGS) entry which is preliminary data.</text>
</comment>
<proteinExistence type="predicted"/>
<protein>
    <submittedName>
        <fullName evidence="1">Uncharacterized protein</fullName>
    </submittedName>
</protein>
<dbReference type="Proteomes" id="UP000253209">
    <property type="component" value="Unassembled WGS sequence"/>
</dbReference>
<dbReference type="EMBL" id="QGDC01000002">
    <property type="protein sequence ID" value="RCH56196.1"/>
    <property type="molecule type" value="Genomic_DNA"/>
</dbReference>
<organism evidence="1 2">
    <name type="scientific">Mucilaginibacter hurinus</name>
    <dbReference type="NCBI Taxonomy" id="2201324"/>
    <lineage>
        <taxon>Bacteria</taxon>
        <taxon>Pseudomonadati</taxon>
        <taxon>Bacteroidota</taxon>
        <taxon>Sphingobacteriia</taxon>
        <taxon>Sphingobacteriales</taxon>
        <taxon>Sphingobacteriaceae</taxon>
        <taxon>Mucilaginibacter</taxon>
    </lineage>
</organism>
<reference evidence="1 2" key="1">
    <citation type="submission" date="2018-05" db="EMBL/GenBank/DDBJ databases">
        <title>Mucilaginibacter hurinus sp. nov., isolated from briquette warehouse soil.</title>
        <authorList>
            <person name="Choi L."/>
        </authorList>
    </citation>
    <scope>NUCLEOTIDE SEQUENCE [LARGE SCALE GENOMIC DNA]</scope>
    <source>
        <strain evidence="1 2">ZR32</strain>
    </source>
</reference>
<evidence type="ECO:0000313" key="1">
    <source>
        <dbReference type="EMBL" id="RCH56196.1"/>
    </source>
</evidence>
<sequence length="90" mass="10507">MHRLLNYNVLIDDFVRHLTITPVNELLPSGDYYSTGIYKIHEGNVGMGQVVFDLETDDWEYDGYGELTHKQVEDIAAFIRKHRYDGDNEE</sequence>
<keyword evidence="2" id="KW-1185">Reference proteome</keyword>